<dbReference type="InterPro" id="IPR029016">
    <property type="entry name" value="GAF-like_dom_sf"/>
</dbReference>
<dbReference type="EMBL" id="PVNG01000005">
    <property type="protein sequence ID" value="PRX66741.1"/>
    <property type="molecule type" value="Genomic_DNA"/>
</dbReference>
<dbReference type="SMART" id="SM00331">
    <property type="entry name" value="PP2C_SIG"/>
    <property type="match status" value="1"/>
</dbReference>
<evidence type="ECO:0000256" key="1">
    <source>
        <dbReference type="ARBA" id="ARBA00022801"/>
    </source>
</evidence>
<dbReference type="AlphaFoldDB" id="A0A2T0N3J3"/>
<protein>
    <submittedName>
        <fullName evidence="4">Serine phosphatase RsbU (Regulator of sigma subunit)</fullName>
    </submittedName>
</protein>
<dbReference type="Gene3D" id="3.60.40.10">
    <property type="entry name" value="PPM-type phosphatase domain"/>
    <property type="match status" value="1"/>
</dbReference>
<feature type="compositionally biased region" description="Low complexity" evidence="2">
    <location>
        <begin position="583"/>
        <end position="600"/>
    </location>
</feature>
<feature type="region of interest" description="Disordered" evidence="2">
    <location>
        <begin position="215"/>
        <end position="254"/>
    </location>
</feature>
<dbReference type="InterPro" id="IPR001932">
    <property type="entry name" value="PPM-type_phosphatase-like_dom"/>
</dbReference>
<proteinExistence type="predicted"/>
<feature type="domain" description="PPM-type phosphatase" evidence="3">
    <location>
        <begin position="331"/>
        <end position="552"/>
    </location>
</feature>
<dbReference type="OrthoDB" id="5241041at2"/>
<dbReference type="SUPFAM" id="SSF55781">
    <property type="entry name" value="GAF domain-like"/>
    <property type="match status" value="1"/>
</dbReference>
<evidence type="ECO:0000313" key="5">
    <source>
        <dbReference type="Proteomes" id="UP000238312"/>
    </source>
</evidence>
<evidence type="ECO:0000256" key="2">
    <source>
        <dbReference type="SAM" id="MobiDB-lite"/>
    </source>
</evidence>
<dbReference type="InterPro" id="IPR036457">
    <property type="entry name" value="PPM-type-like_dom_sf"/>
</dbReference>
<evidence type="ECO:0000313" key="4">
    <source>
        <dbReference type="EMBL" id="PRX66741.1"/>
    </source>
</evidence>
<feature type="compositionally biased region" description="Basic and acidic residues" evidence="2">
    <location>
        <begin position="217"/>
        <end position="250"/>
    </location>
</feature>
<feature type="region of interest" description="Disordered" evidence="2">
    <location>
        <begin position="551"/>
        <end position="606"/>
    </location>
</feature>
<gene>
    <name evidence="4" type="ORF">B0I32_105181</name>
</gene>
<dbReference type="Pfam" id="PF07228">
    <property type="entry name" value="SpoIIE"/>
    <property type="match status" value="1"/>
</dbReference>
<name>A0A2T0N3J3_9ACTN</name>
<sequence>MMWEDSPYPMLTIDATGVVAQANEAARLLLAGTADGDRSPRTAPGWLTRAHDGHGAVEGEIGGRTFQAHPVHSGGGRIVWWLVDVTEQRVEAAARQAEHERAVSATETGTRRGEREWAACMVEAANELLPSLNLDRCLDSVARLAVRYLADVALVVLPVSGRKQLLTWYEPDRGVLRESVSVDPRTMPGLAEALQSLPPASVHWIDPAELPAWLLPHRPDEHQPDEHQPDEHQPDERRPDERRPDEHRPDGVTSVAVTTLPGHGLPVGALVLLRHGRPAAFEAGEQVFLRLFTALAGSAISAARLYTEQVTITEVLMAELLPPPTPRLQGVELAALYRPAGPAERVGGDFYDVHAVAGTGGESLVVLGDVAGKGLEAAVLTGRIRNTLRALLPLADDHRCVLERLNSVLVNDGDPTRYVTLVLVSFERHGRRVSLRVTSAGHPPPLIIRNDGRVETVPAEGTLIGAIEEVSSVTTPVVLEPGETCLLYSDGIIEARGGPLGQEFFGEERLCEQLLMCAGMPPEALAERVQMLASQWVRGGEHDDMAVVAITAPRDSPPNGPAQDTSAQGASSQGTPAHGVPAQGVPAQGTPTQGTPAQGTPTGGTR</sequence>
<dbReference type="SUPFAM" id="SSF81606">
    <property type="entry name" value="PP2C-like"/>
    <property type="match status" value="1"/>
</dbReference>
<keyword evidence="1" id="KW-0378">Hydrolase</keyword>
<feature type="compositionally biased region" description="Polar residues" evidence="2">
    <location>
        <begin position="562"/>
        <end position="575"/>
    </location>
</feature>
<dbReference type="GO" id="GO:0016791">
    <property type="term" value="F:phosphatase activity"/>
    <property type="evidence" value="ECO:0007669"/>
    <property type="project" value="TreeGrafter"/>
</dbReference>
<dbReference type="Proteomes" id="UP000238312">
    <property type="component" value="Unassembled WGS sequence"/>
</dbReference>
<dbReference type="Gene3D" id="3.30.450.40">
    <property type="match status" value="1"/>
</dbReference>
<dbReference type="PANTHER" id="PTHR43156:SF2">
    <property type="entry name" value="STAGE II SPORULATION PROTEIN E"/>
    <property type="match status" value="1"/>
</dbReference>
<reference evidence="4 5" key="1">
    <citation type="submission" date="2018-03" db="EMBL/GenBank/DDBJ databases">
        <title>Genomic Encyclopedia of Type Strains, Phase III (KMG-III): the genomes of soil and plant-associated and newly described type strains.</title>
        <authorList>
            <person name="Whitman W."/>
        </authorList>
    </citation>
    <scope>NUCLEOTIDE SEQUENCE [LARGE SCALE GENOMIC DNA]</scope>
    <source>
        <strain evidence="4 5">CGMCC 4.7104</strain>
    </source>
</reference>
<dbReference type="PANTHER" id="PTHR43156">
    <property type="entry name" value="STAGE II SPORULATION PROTEIN E-RELATED"/>
    <property type="match status" value="1"/>
</dbReference>
<dbReference type="InterPro" id="IPR052016">
    <property type="entry name" value="Bact_Sigma-Reg"/>
</dbReference>
<evidence type="ECO:0000259" key="3">
    <source>
        <dbReference type="SMART" id="SM00331"/>
    </source>
</evidence>
<keyword evidence="5" id="KW-1185">Reference proteome</keyword>
<accession>A0A2T0N3J3</accession>
<organism evidence="4 5">
    <name type="scientific">Nonomuraea fuscirosea</name>
    <dbReference type="NCBI Taxonomy" id="1291556"/>
    <lineage>
        <taxon>Bacteria</taxon>
        <taxon>Bacillati</taxon>
        <taxon>Actinomycetota</taxon>
        <taxon>Actinomycetes</taxon>
        <taxon>Streptosporangiales</taxon>
        <taxon>Streptosporangiaceae</taxon>
        <taxon>Nonomuraea</taxon>
    </lineage>
</organism>
<comment type="caution">
    <text evidence="4">The sequence shown here is derived from an EMBL/GenBank/DDBJ whole genome shotgun (WGS) entry which is preliminary data.</text>
</comment>
<dbReference type="RefSeq" id="WP_106238676.1">
    <property type="nucleotide sequence ID" value="NZ_PVNG01000005.1"/>
</dbReference>